<comment type="caution">
    <text evidence="6">The sequence shown here is derived from an EMBL/GenBank/DDBJ whole genome shotgun (WGS) entry which is preliminary data.</text>
</comment>
<dbReference type="PROSITE" id="PS01095">
    <property type="entry name" value="GH18_1"/>
    <property type="match status" value="1"/>
</dbReference>
<sequence length="624" mass="70512">MKAKRSLVIILMTIFLLSLISLVTFAKQQTFKPYKVTVTAKKLNIRQKASSTAKIIGYYNKGNIVDIIGKSGSYLKTSKGYILSQYTKTLTVTNSKTQNTTSSKVVQTTGNSKNTASSTKQENTGNDIKSTDSPEIPKNDETQIEQSEEVKDAVENSDLKEKYIEVNEDTPLLLDISGKEDERYAVKGKKYKVLEEIDGFYKIKIGRITGFLPKSKATALNTIPKNKVTIAWDYTNTKNGNKFNYDESTDYVNRSSVDTGFDVLSPTWFGVTGDYAAPKFLDLADIEYTKIAHRNGYEVWARFAEMTKERASYMFKTPSIRARIIEETVQNALKYNVDGINIDFEGLGSVNKEGFTAFVKDLSERLKKEGLSVSVDVMKPYSWSLWFNAPVIQDYVDYVIYMAYDEHYSGSKTPGSVGSYTWVKEGIDMFLKQGVKKEKLVLAVPFYMRDFGVVEVINPQFDTVVYLKKSKIYYDEKLSSNKVFKDCLPDEQFKYLGLSSDKKSYKVDCFGITGYVPVADSALVKANTSKSFVINNKALSSLDVSKRIINNIGTLLYDENARQSIGAYVYPIDGLLHKVWIENEDSMAWRMDLINEYDLAGAAAWSLYWKPTEAILSVIKQKMK</sequence>
<evidence type="ECO:0000256" key="1">
    <source>
        <dbReference type="ARBA" id="ARBA00022801"/>
    </source>
</evidence>
<dbReference type="PANTHER" id="PTHR46066:SF2">
    <property type="entry name" value="CHITINASE DOMAIN-CONTAINING PROTEIN 1"/>
    <property type="match status" value="1"/>
</dbReference>
<feature type="domain" description="GH18" evidence="5">
    <location>
        <begin position="228"/>
        <end position="624"/>
    </location>
</feature>
<dbReference type="InterPro" id="IPR011583">
    <property type="entry name" value="Chitinase_II/V-like_cat"/>
</dbReference>
<name>A0A017RY73_9CLOT</name>
<dbReference type="SUPFAM" id="SSF51445">
    <property type="entry name" value="(Trans)glycosidases"/>
    <property type="match status" value="1"/>
</dbReference>
<organism evidence="6 7">
    <name type="scientific">Fervidicella metallireducens AeB</name>
    <dbReference type="NCBI Taxonomy" id="1403537"/>
    <lineage>
        <taxon>Bacteria</taxon>
        <taxon>Bacillati</taxon>
        <taxon>Bacillota</taxon>
        <taxon>Clostridia</taxon>
        <taxon>Eubacteriales</taxon>
        <taxon>Clostridiaceae</taxon>
        <taxon>Fervidicella</taxon>
    </lineage>
</organism>
<dbReference type="RefSeq" id="WP_035377633.1">
    <property type="nucleotide sequence ID" value="NZ_AZQP01000003.1"/>
</dbReference>
<dbReference type="EMBL" id="AZQP01000003">
    <property type="protein sequence ID" value="EYE89597.1"/>
    <property type="molecule type" value="Genomic_DNA"/>
</dbReference>
<dbReference type="GO" id="GO:0008061">
    <property type="term" value="F:chitin binding"/>
    <property type="evidence" value="ECO:0007669"/>
    <property type="project" value="InterPro"/>
</dbReference>
<dbReference type="STRING" id="1403537.Q428_01905"/>
<dbReference type="OrthoDB" id="9775889at2"/>
<dbReference type="InterPro" id="IPR001223">
    <property type="entry name" value="Glyco_hydro18_cat"/>
</dbReference>
<dbReference type="AlphaFoldDB" id="A0A017RY73"/>
<keyword evidence="7" id="KW-1185">Reference proteome</keyword>
<feature type="compositionally biased region" description="Low complexity" evidence="4">
    <location>
        <begin position="97"/>
        <end position="106"/>
    </location>
</feature>
<feature type="region of interest" description="Disordered" evidence="4">
    <location>
        <begin position="97"/>
        <end position="152"/>
    </location>
</feature>
<dbReference type="Gene3D" id="2.30.30.40">
    <property type="entry name" value="SH3 Domains"/>
    <property type="match status" value="1"/>
</dbReference>
<evidence type="ECO:0000259" key="5">
    <source>
        <dbReference type="PROSITE" id="PS51910"/>
    </source>
</evidence>
<gene>
    <name evidence="6" type="ORF">Q428_01905</name>
</gene>
<keyword evidence="1 3" id="KW-0378">Hydrolase</keyword>
<dbReference type="PROSITE" id="PS51910">
    <property type="entry name" value="GH18_2"/>
    <property type="match status" value="1"/>
</dbReference>
<dbReference type="InterPro" id="IPR017853">
    <property type="entry name" value="GH"/>
</dbReference>
<reference evidence="6 7" key="1">
    <citation type="journal article" date="2014" name="Genome Announc.">
        <title>Draft Genome Sequence of Fervidicella metallireducens Strain AeBT, an Iron-Reducing Thermoanaerobe from the Great Artesian Basin.</title>
        <authorList>
            <person name="Patel B.K."/>
        </authorList>
    </citation>
    <scope>NUCLEOTIDE SEQUENCE [LARGE SCALE GENOMIC DNA]</scope>
    <source>
        <strain evidence="6 7">AeB</strain>
    </source>
</reference>
<feature type="compositionally biased region" description="Polar residues" evidence="4">
    <location>
        <begin position="107"/>
        <end position="128"/>
    </location>
</feature>
<dbReference type="SMART" id="SM00636">
    <property type="entry name" value="Glyco_18"/>
    <property type="match status" value="1"/>
</dbReference>
<dbReference type="InterPro" id="IPR001579">
    <property type="entry name" value="Glyco_hydro_18_chit_AS"/>
</dbReference>
<dbReference type="Pfam" id="PF00704">
    <property type="entry name" value="Glyco_hydro_18"/>
    <property type="match status" value="1"/>
</dbReference>
<protein>
    <recommendedName>
        <fullName evidence="5">GH18 domain-containing protein</fullName>
    </recommendedName>
</protein>
<dbReference type="Gene3D" id="3.20.20.80">
    <property type="entry name" value="Glycosidases"/>
    <property type="match status" value="1"/>
</dbReference>
<dbReference type="GO" id="GO:0004553">
    <property type="term" value="F:hydrolase activity, hydrolyzing O-glycosyl compounds"/>
    <property type="evidence" value="ECO:0007669"/>
    <property type="project" value="InterPro"/>
</dbReference>
<dbReference type="GO" id="GO:0005975">
    <property type="term" value="P:carbohydrate metabolic process"/>
    <property type="evidence" value="ECO:0007669"/>
    <property type="project" value="InterPro"/>
</dbReference>
<dbReference type="PANTHER" id="PTHR46066">
    <property type="entry name" value="CHITINASE DOMAIN-CONTAINING PROTEIN 1 FAMILY MEMBER"/>
    <property type="match status" value="1"/>
</dbReference>
<feature type="compositionally biased region" description="Basic and acidic residues" evidence="4">
    <location>
        <begin position="129"/>
        <end position="141"/>
    </location>
</feature>
<proteinExistence type="predicted"/>
<evidence type="ECO:0000256" key="4">
    <source>
        <dbReference type="SAM" id="MobiDB-lite"/>
    </source>
</evidence>
<keyword evidence="2 3" id="KW-0326">Glycosidase</keyword>
<dbReference type="Proteomes" id="UP000019681">
    <property type="component" value="Unassembled WGS sequence"/>
</dbReference>
<evidence type="ECO:0000256" key="3">
    <source>
        <dbReference type="RuleBase" id="RU000489"/>
    </source>
</evidence>
<accession>A0A017RY73</accession>
<evidence type="ECO:0000313" key="6">
    <source>
        <dbReference type="EMBL" id="EYE89597.1"/>
    </source>
</evidence>
<evidence type="ECO:0000256" key="2">
    <source>
        <dbReference type="ARBA" id="ARBA00023295"/>
    </source>
</evidence>
<evidence type="ECO:0000313" key="7">
    <source>
        <dbReference type="Proteomes" id="UP000019681"/>
    </source>
</evidence>